<evidence type="ECO:0000313" key="9">
    <source>
        <dbReference type="EMBL" id="MDT0556490.1"/>
    </source>
</evidence>
<dbReference type="Proteomes" id="UP001254488">
    <property type="component" value="Unassembled WGS sequence"/>
</dbReference>
<evidence type="ECO:0000256" key="2">
    <source>
        <dbReference type="ARBA" id="ARBA00021310"/>
    </source>
</evidence>
<sequence>MLITTKAIVISSIKYAEADLIVSCYTQQVGLKSYMLRGVLKSKKGKLKASYFLPLTQFEMVAYHKGKGTLERIKEVKITKPYKELHTNVIKGTIVLFLSEIIKNAIQEEEANKALFQFLEQSLFWLDTSINYANFHLLFLLELTTYLGFYPDTSNINADYFNIQEGNFQTSDAGFYCEKGDVINNLKRLFGINFDTLSQLKLTKKQRSEVLHLLLVYYQLHLQGFKKPKSLDVLNQIFSN</sequence>
<dbReference type="NCBIfam" id="TIGR00613">
    <property type="entry name" value="reco"/>
    <property type="match status" value="1"/>
</dbReference>
<evidence type="ECO:0000259" key="8">
    <source>
        <dbReference type="Pfam" id="PF11967"/>
    </source>
</evidence>
<comment type="similarity">
    <text evidence="1 7">Belongs to the RecO family.</text>
</comment>
<dbReference type="PANTHER" id="PTHR33991:SF1">
    <property type="entry name" value="DNA REPAIR PROTEIN RECO"/>
    <property type="match status" value="1"/>
</dbReference>
<reference evidence="9 10" key="1">
    <citation type="submission" date="2023-09" db="EMBL/GenBank/DDBJ databases">
        <authorList>
            <person name="Rey-Velasco X."/>
        </authorList>
    </citation>
    <scope>NUCLEOTIDE SEQUENCE [LARGE SCALE GENOMIC DNA]</scope>
    <source>
        <strain evidence="9 10">W242</strain>
    </source>
</reference>
<dbReference type="Gene3D" id="1.20.1440.120">
    <property type="entry name" value="Recombination protein O, C-terminal domain"/>
    <property type="match status" value="1"/>
</dbReference>
<protein>
    <recommendedName>
        <fullName evidence="2 7">DNA repair protein RecO</fullName>
    </recommendedName>
    <alternativeName>
        <fullName evidence="6 7">Recombination protein O</fullName>
    </alternativeName>
</protein>
<dbReference type="EMBL" id="JAVRHZ010000006">
    <property type="protein sequence ID" value="MDT0556490.1"/>
    <property type="molecule type" value="Genomic_DNA"/>
</dbReference>
<dbReference type="InterPro" id="IPR022572">
    <property type="entry name" value="DNA_rep/recomb_RecO_N"/>
</dbReference>
<keyword evidence="10" id="KW-1185">Reference proteome</keyword>
<keyword evidence="4 7" id="KW-0233">DNA recombination</keyword>
<dbReference type="Gene3D" id="2.40.50.140">
    <property type="entry name" value="Nucleic acid-binding proteins"/>
    <property type="match status" value="1"/>
</dbReference>
<dbReference type="InterPro" id="IPR012340">
    <property type="entry name" value="NA-bd_OB-fold"/>
</dbReference>
<evidence type="ECO:0000256" key="3">
    <source>
        <dbReference type="ARBA" id="ARBA00022763"/>
    </source>
</evidence>
<evidence type="ECO:0000256" key="7">
    <source>
        <dbReference type="HAMAP-Rule" id="MF_00201"/>
    </source>
</evidence>
<organism evidence="9 10">
    <name type="scientific">Patiriisocius hiemis</name>
    <dbReference type="NCBI Taxonomy" id="3075604"/>
    <lineage>
        <taxon>Bacteria</taxon>
        <taxon>Pseudomonadati</taxon>
        <taxon>Bacteroidota</taxon>
        <taxon>Flavobacteriia</taxon>
        <taxon>Flavobacteriales</taxon>
        <taxon>Flavobacteriaceae</taxon>
        <taxon>Patiriisocius</taxon>
    </lineage>
</organism>
<accession>A0ABU2YE72</accession>
<keyword evidence="3 7" id="KW-0227">DNA damage</keyword>
<comment type="caution">
    <text evidence="9">The sequence shown here is derived from an EMBL/GenBank/DDBJ whole genome shotgun (WGS) entry which is preliminary data.</text>
</comment>
<dbReference type="PANTHER" id="PTHR33991">
    <property type="entry name" value="DNA REPAIR PROTEIN RECO"/>
    <property type="match status" value="1"/>
</dbReference>
<name>A0ABU2YE72_9FLAO</name>
<evidence type="ECO:0000256" key="4">
    <source>
        <dbReference type="ARBA" id="ARBA00023172"/>
    </source>
</evidence>
<proteinExistence type="inferred from homology"/>
<dbReference type="InterPro" id="IPR003717">
    <property type="entry name" value="RecO"/>
</dbReference>
<evidence type="ECO:0000256" key="1">
    <source>
        <dbReference type="ARBA" id="ARBA00007452"/>
    </source>
</evidence>
<keyword evidence="5 7" id="KW-0234">DNA repair</keyword>
<evidence type="ECO:0000313" key="10">
    <source>
        <dbReference type="Proteomes" id="UP001254488"/>
    </source>
</evidence>
<dbReference type="Pfam" id="PF02565">
    <property type="entry name" value="RecO_C"/>
    <property type="match status" value="1"/>
</dbReference>
<dbReference type="HAMAP" id="MF_00201">
    <property type="entry name" value="RecO"/>
    <property type="match status" value="1"/>
</dbReference>
<dbReference type="SUPFAM" id="SSF57863">
    <property type="entry name" value="ArfGap/RecO-like zinc finger"/>
    <property type="match status" value="1"/>
</dbReference>
<gene>
    <name evidence="7 9" type="primary">recO</name>
    <name evidence="9" type="ORF">RM538_10770</name>
</gene>
<dbReference type="SUPFAM" id="SSF50249">
    <property type="entry name" value="Nucleic acid-binding proteins"/>
    <property type="match status" value="1"/>
</dbReference>
<dbReference type="InterPro" id="IPR037278">
    <property type="entry name" value="ARFGAP/RecO"/>
</dbReference>
<dbReference type="Pfam" id="PF11967">
    <property type="entry name" value="RecO_N"/>
    <property type="match status" value="1"/>
</dbReference>
<dbReference type="RefSeq" id="WP_311333442.1">
    <property type="nucleotide sequence ID" value="NZ_JAVRHZ010000006.1"/>
</dbReference>
<feature type="domain" description="DNA replication/recombination mediator RecO N-terminal" evidence="8">
    <location>
        <begin position="1"/>
        <end position="82"/>
    </location>
</feature>
<comment type="function">
    <text evidence="7">Involved in DNA repair and RecF pathway recombination.</text>
</comment>
<evidence type="ECO:0000256" key="5">
    <source>
        <dbReference type="ARBA" id="ARBA00023204"/>
    </source>
</evidence>
<dbReference type="InterPro" id="IPR042242">
    <property type="entry name" value="RecO_C"/>
</dbReference>
<evidence type="ECO:0000256" key="6">
    <source>
        <dbReference type="ARBA" id="ARBA00033409"/>
    </source>
</evidence>